<comment type="caution">
    <text evidence="9">The sequence shown here is derived from an EMBL/GenBank/DDBJ whole genome shotgun (WGS) entry which is preliminary data.</text>
</comment>
<evidence type="ECO:0000313" key="9">
    <source>
        <dbReference type="EMBL" id="GAA0221427.1"/>
    </source>
</evidence>
<dbReference type="PANTHER" id="PTHR35333:SF3">
    <property type="entry name" value="BETA-LACTAMASE-TYPE TRANSPEPTIDASE FOLD CONTAINING PROTEIN"/>
    <property type="match status" value="1"/>
</dbReference>
<evidence type="ECO:0000256" key="7">
    <source>
        <dbReference type="SAM" id="SignalP"/>
    </source>
</evidence>
<dbReference type="PANTHER" id="PTHR35333">
    <property type="entry name" value="BETA-LACTAMASE"/>
    <property type="match status" value="1"/>
</dbReference>
<keyword evidence="5 6" id="KW-0046">Antibiotic resistance</keyword>
<feature type="chain" id="PRO_5045116467" description="Beta-lactamase" evidence="7">
    <location>
        <begin position="23"/>
        <end position="295"/>
    </location>
</feature>
<dbReference type="EC" id="3.5.2.6" evidence="3 6"/>
<dbReference type="InterPro" id="IPR045155">
    <property type="entry name" value="Beta-lactam_cat"/>
</dbReference>
<dbReference type="InterPro" id="IPR000871">
    <property type="entry name" value="Beta-lactam_class-A"/>
</dbReference>
<keyword evidence="4 6" id="KW-0378">Hydrolase</keyword>
<accession>A0ABP3D229</accession>
<keyword evidence="10" id="KW-1185">Reference proteome</keyword>
<dbReference type="InterPro" id="IPR023650">
    <property type="entry name" value="Beta-lactam_class-A_AS"/>
</dbReference>
<evidence type="ECO:0000256" key="1">
    <source>
        <dbReference type="ARBA" id="ARBA00001526"/>
    </source>
</evidence>
<evidence type="ECO:0000313" key="10">
    <source>
        <dbReference type="Proteomes" id="UP001501476"/>
    </source>
</evidence>
<evidence type="ECO:0000256" key="6">
    <source>
        <dbReference type="RuleBase" id="RU361140"/>
    </source>
</evidence>
<evidence type="ECO:0000256" key="3">
    <source>
        <dbReference type="ARBA" id="ARBA00012865"/>
    </source>
</evidence>
<organism evidence="9 10">
    <name type="scientific">Methylophaga marina</name>
    <dbReference type="NCBI Taxonomy" id="45495"/>
    <lineage>
        <taxon>Bacteria</taxon>
        <taxon>Pseudomonadati</taxon>
        <taxon>Pseudomonadota</taxon>
        <taxon>Gammaproteobacteria</taxon>
        <taxon>Thiotrichales</taxon>
        <taxon>Piscirickettsiaceae</taxon>
        <taxon>Methylophaga</taxon>
    </lineage>
</organism>
<evidence type="ECO:0000256" key="2">
    <source>
        <dbReference type="ARBA" id="ARBA00009009"/>
    </source>
</evidence>
<dbReference type="SUPFAM" id="SSF56601">
    <property type="entry name" value="beta-lactamase/transpeptidase-like"/>
    <property type="match status" value="1"/>
</dbReference>
<comment type="catalytic activity">
    <reaction evidence="1 6">
        <text>a beta-lactam + H2O = a substituted beta-amino acid</text>
        <dbReference type="Rhea" id="RHEA:20401"/>
        <dbReference type="ChEBI" id="CHEBI:15377"/>
        <dbReference type="ChEBI" id="CHEBI:35627"/>
        <dbReference type="ChEBI" id="CHEBI:140347"/>
        <dbReference type="EC" id="3.5.2.6"/>
    </reaction>
</comment>
<dbReference type="PROSITE" id="PS00146">
    <property type="entry name" value="BETA_LACTAMASE_A"/>
    <property type="match status" value="1"/>
</dbReference>
<proteinExistence type="inferred from homology"/>
<dbReference type="Proteomes" id="UP001501476">
    <property type="component" value="Unassembled WGS sequence"/>
</dbReference>
<comment type="similarity">
    <text evidence="2 6">Belongs to the class-A beta-lactamase family.</text>
</comment>
<feature type="domain" description="Beta-lactamase class A catalytic" evidence="8">
    <location>
        <begin position="46"/>
        <end position="263"/>
    </location>
</feature>
<name>A0ABP3D229_9GAMM</name>
<evidence type="ECO:0000256" key="4">
    <source>
        <dbReference type="ARBA" id="ARBA00022801"/>
    </source>
</evidence>
<evidence type="ECO:0000259" key="8">
    <source>
        <dbReference type="Pfam" id="PF13354"/>
    </source>
</evidence>
<dbReference type="EMBL" id="BAAADG010000004">
    <property type="protein sequence ID" value="GAA0221427.1"/>
    <property type="molecule type" value="Genomic_DNA"/>
</dbReference>
<dbReference type="PRINTS" id="PR00118">
    <property type="entry name" value="BLACTAMASEA"/>
</dbReference>
<feature type="signal peptide" evidence="7">
    <location>
        <begin position="1"/>
        <end position="22"/>
    </location>
</feature>
<sequence>MKSLLSLATFFSLLFTVNSVSSADNEGINWQTTFAQLEKEYGGRLGIAAYDLQHQFQLHYRANERFALCSTFKVLLVANVLHRIDQHQESLSRPIHYDRADILDYAPVTKTHLDEGVMSVAALSQATLQLSDNTAANLLLKTIGGPEALTDYLRSIGDNTTRLDRIEPALNSNLAGDLRDTTTPAAMLATLNTLLLGDHLSDVSKQRLIQWLIGNQTGDDKIRAGVPSTWLVGDKTGSGPNGAFNDVAIIWPETGKPYLLVIYYSESTLTKQKKAELLAKISESVSKIVFPGLNR</sequence>
<keyword evidence="7" id="KW-0732">Signal</keyword>
<dbReference type="InterPro" id="IPR012338">
    <property type="entry name" value="Beta-lactam/transpept-like"/>
</dbReference>
<gene>
    <name evidence="9" type="primary">blaBOR</name>
    <name evidence="9" type="ORF">GCM10008964_11130</name>
</gene>
<protein>
    <recommendedName>
        <fullName evidence="3 6">Beta-lactamase</fullName>
        <ecNumber evidence="3 6">3.5.2.6</ecNumber>
    </recommendedName>
</protein>
<dbReference type="RefSeq" id="WP_343749587.1">
    <property type="nucleotide sequence ID" value="NZ_BAAADG010000004.1"/>
</dbReference>
<dbReference type="Pfam" id="PF13354">
    <property type="entry name" value="Beta-lactamase2"/>
    <property type="match status" value="1"/>
</dbReference>
<dbReference type="Gene3D" id="3.40.710.10">
    <property type="entry name" value="DD-peptidase/beta-lactamase superfamily"/>
    <property type="match status" value="1"/>
</dbReference>
<reference evidence="10" key="1">
    <citation type="journal article" date="2019" name="Int. J. Syst. Evol. Microbiol.">
        <title>The Global Catalogue of Microorganisms (GCM) 10K type strain sequencing project: providing services to taxonomists for standard genome sequencing and annotation.</title>
        <authorList>
            <consortium name="The Broad Institute Genomics Platform"/>
            <consortium name="The Broad Institute Genome Sequencing Center for Infectious Disease"/>
            <person name="Wu L."/>
            <person name="Ma J."/>
        </authorList>
    </citation>
    <scope>NUCLEOTIDE SEQUENCE [LARGE SCALE GENOMIC DNA]</scope>
    <source>
        <strain evidence="10">JCM 6886</strain>
    </source>
</reference>
<dbReference type="NCBIfam" id="NF033103">
    <property type="entry name" value="bla_class_A"/>
    <property type="match status" value="1"/>
</dbReference>
<evidence type="ECO:0000256" key="5">
    <source>
        <dbReference type="ARBA" id="ARBA00023251"/>
    </source>
</evidence>